<proteinExistence type="predicted"/>
<evidence type="ECO:0000313" key="2">
    <source>
        <dbReference type="EMBL" id="GIY25980.1"/>
    </source>
</evidence>
<name>A0AAV4RW49_9ARAC</name>
<accession>A0AAV4RW49</accession>
<evidence type="ECO:0000256" key="1">
    <source>
        <dbReference type="SAM" id="MobiDB-lite"/>
    </source>
</evidence>
<keyword evidence="3" id="KW-1185">Reference proteome</keyword>
<sequence>MPGSQRKKNPQQQQQKKDAYDFMLSSSLLSLKQHLSRGRNPHKGGGWKPRASRADPINGYSMESKRQKKSGFVKEVKVPKLQAAPKKKNSARTCQK</sequence>
<feature type="compositionally biased region" description="Basic residues" evidence="1">
    <location>
        <begin position="85"/>
        <end position="96"/>
    </location>
</feature>
<dbReference type="AlphaFoldDB" id="A0AAV4RW49"/>
<protein>
    <submittedName>
        <fullName evidence="2">Uncharacterized protein</fullName>
    </submittedName>
</protein>
<organism evidence="2 3">
    <name type="scientific">Caerostris darwini</name>
    <dbReference type="NCBI Taxonomy" id="1538125"/>
    <lineage>
        <taxon>Eukaryota</taxon>
        <taxon>Metazoa</taxon>
        <taxon>Ecdysozoa</taxon>
        <taxon>Arthropoda</taxon>
        <taxon>Chelicerata</taxon>
        <taxon>Arachnida</taxon>
        <taxon>Araneae</taxon>
        <taxon>Araneomorphae</taxon>
        <taxon>Entelegynae</taxon>
        <taxon>Araneoidea</taxon>
        <taxon>Araneidae</taxon>
        <taxon>Caerostris</taxon>
    </lineage>
</organism>
<evidence type="ECO:0000313" key="3">
    <source>
        <dbReference type="Proteomes" id="UP001054837"/>
    </source>
</evidence>
<dbReference type="EMBL" id="BPLQ01006880">
    <property type="protein sequence ID" value="GIY25980.1"/>
    <property type="molecule type" value="Genomic_DNA"/>
</dbReference>
<gene>
    <name evidence="2" type="ORF">CDAR_166311</name>
</gene>
<reference evidence="2 3" key="1">
    <citation type="submission" date="2021-06" db="EMBL/GenBank/DDBJ databases">
        <title>Caerostris darwini draft genome.</title>
        <authorList>
            <person name="Kono N."/>
            <person name="Arakawa K."/>
        </authorList>
    </citation>
    <scope>NUCLEOTIDE SEQUENCE [LARGE SCALE GENOMIC DNA]</scope>
</reference>
<dbReference type="Proteomes" id="UP001054837">
    <property type="component" value="Unassembled WGS sequence"/>
</dbReference>
<comment type="caution">
    <text evidence="2">The sequence shown here is derived from an EMBL/GenBank/DDBJ whole genome shotgun (WGS) entry which is preliminary data.</text>
</comment>
<feature type="region of interest" description="Disordered" evidence="1">
    <location>
        <begin position="1"/>
        <end position="96"/>
    </location>
</feature>